<dbReference type="GO" id="GO:0008081">
    <property type="term" value="F:phosphoric diester hydrolase activity"/>
    <property type="evidence" value="ECO:0007669"/>
    <property type="project" value="InterPro"/>
</dbReference>
<dbReference type="PANTHER" id="PTHR46211">
    <property type="entry name" value="GLYCEROPHOSPHORYL DIESTER PHOSPHODIESTERASE"/>
    <property type="match status" value="1"/>
</dbReference>
<feature type="signal peptide" evidence="1">
    <location>
        <begin position="1"/>
        <end position="24"/>
    </location>
</feature>
<dbReference type="AlphaFoldDB" id="A0A1T5K3P8"/>
<dbReference type="Proteomes" id="UP000190341">
    <property type="component" value="Unassembled WGS sequence"/>
</dbReference>
<organism evidence="3 4">
    <name type="scientific">Pseudoxanthomonas indica</name>
    <dbReference type="NCBI Taxonomy" id="428993"/>
    <lineage>
        <taxon>Bacteria</taxon>
        <taxon>Pseudomonadati</taxon>
        <taxon>Pseudomonadota</taxon>
        <taxon>Gammaproteobacteria</taxon>
        <taxon>Lysobacterales</taxon>
        <taxon>Lysobacteraceae</taxon>
        <taxon>Pseudoxanthomonas</taxon>
    </lineage>
</organism>
<dbReference type="EMBL" id="FUZV01000001">
    <property type="protein sequence ID" value="SKC58397.1"/>
    <property type="molecule type" value="Genomic_DNA"/>
</dbReference>
<dbReference type="SUPFAM" id="SSF51695">
    <property type="entry name" value="PLC-like phosphodiesterases"/>
    <property type="match status" value="1"/>
</dbReference>
<evidence type="ECO:0000313" key="3">
    <source>
        <dbReference type="EMBL" id="SKC58397.1"/>
    </source>
</evidence>
<accession>A0A1T5K3P8</accession>
<dbReference type="Pfam" id="PF03009">
    <property type="entry name" value="GDPD"/>
    <property type="match status" value="1"/>
</dbReference>
<dbReference type="PROSITE" id="PS51704">
    <property type="entry name" value="GP_PDE"/>
    <property type="match status" value="1"/>
</dbReference>
<dbReference type="OrthoDB" id="9795622at2"/>
<dbReference type="STRING" id="428993.SAMN06296058_1345"/>
<evidence type="ECO:0000313" key="4">
    <source>
        <dbReference type="Proteomes" id="UP000190341"/>
    </source>
</evidence>
<gene>
    <name evidence="3" type="ORF">SAMN06296058_1345</name>
</gene>
<evidence type="ECO:0000259" key="2">
    <source>
        <dbReference type="PROSITE" id="PS51704"/>
    </source>
</evidence>
<dbReference type="GO" id="GO:0006629">
    <property type="term" value="P:lipid metabolic process"/>
    <property type="evidence" value="ECO:0007669"/>
    <property type="project" value="InterPro"/>
</dbReference>
<feature type="chain" id="PRO_5012798229" evidence="1">
    <location>
        <begin position="25"/>
        <end position="318"/>
    </location>
</feature>
<evidence type="ECO:0000256" key="1">
    <source>
        <dbReference type="SAM" id="SignalP"/>
    </source>
</evidence>
<keyword evidence="1" id="KW-0732">Signal</keyword>
<reference evidence="3 4" key="1">
    <citation type="submission" date="2017-02" db="EMBL/GenBank/DDBJ databases">
        <authorList>
            <person name="Peterson S.W."/>
        </authorList>
    </citation>
    <scope>NUCLEOTIDE SEQUENCE [LARGE SCALE GENOMIC DNA]</scope>
    <source>
        <strain evidence="3 4">P15</strain>
    </source>
</reference>
<keyword evidence="4" id="KW-1185">Reference proteome</keyword>
<sequence length="318" mass="35024">MTRCFRAIRLFLALALLVAAAAGASEPMIVAHRAGTADYPENTLWAIRQSLVNGADSLWLSVQLSADGVPVLYRPQDLSALTQARGPVAAHTAATLARLNAGWNFQRGNAGYVYRRHRHGLGIPSLESALAMIPAHVPVFLDLKATPAVPLVDAVAAVLERRRAWHQVWLYSTEVEFNQAWQRHPYARVMEARDATRTRLLTMALASRCEHAPTQPTWTAFEVRRPLHVSEHFTLGDGVSAIADAQLWTPQAVQCFRSARPQVGILWIGVSSKADYQLAAALGVDAVMVDSPARARQWKQMRAVAATALTTNQTWREK</sequence>
<dbReference type="InterPro" id="IPR030395">
    <property type="entry name" value="GP_PDE_dom"/>
</dbReference>
<dbReference type="Gene3D" id="3.20.20.190">
    <property type="entry name" value="Phosphatidylinositol (PI) phosphodiesterase"/>
    <property type="match status" value="1"/>
</dbReference>
<name>A0A1T5K3P8_9GAMM</name>
<dbReference type="PANTHER" id="PTHR46211:SF10">
    <property type="entry name" value="EXPORTED PROTEIN"/>
    <property type="match status" value="1"/>
</dbReference>
<proteinExistence type="predicted"/>
<protein>
    <submittedName>
        <fullName evidence="3">Glycerophosphoryl diester phosphodiesterase</fullName>
    </submittedName>
</protein>
<dbReference type="RefSeq" id="WP_079723656.1">
    <property type="nucleotide sequence ID" value="NZ_BMCL01000002.1"/>
</dbReference>
<feature type="domain" description="GP-PDE" evidence="2">
    <location>
        <begin position="27"/>
        <end position="299"/>
    </location>
</feature>
<dbReference type="InterPro" id="IPR017946">
    <property type="entry name" value="PLC-like_Pdiesterase_TIM-brl"/>
</dbReference>